<comment type="caution">
    <text evidence="1">The sequence shown here is derived from an EMBL/GenBank/DDBJ whole genome shotgun (WGS) entry which is preliminary data.</text>
</comment>
<evidence type="ECO:0000313" key="1">
    <source>
        <dbReference type="EMBL" id="GIY43806.1"/>
    </source>
</evidence>
<reference evidence="1 2" key="1">
    <citation type="submission" date="2021-06" db="EMBL/GenBank/DDBJ databases">
        <title>Caerostris darwini draft genome.</title>
        <authorList>
            <person name="Kono N."/>
            <person name="Arakawa K."/>
        </authorList>
    </citation>
    <scope>NUCLEOTIDE SEQUENCE [LARGE SCALE GENOMIC DNA]</scope>
</reference>
<proteinExistence type="predicted"/>
<keyword evidence="2" id="KW-1185">Reference proteome</keyword>
<protein>
    <submittedName>
        <fullName evidence="1">Uncharacterized protein</fullName>
    </submittedName>
</protein>
<evidence type="ECO:0000313" key="2">
    <source>
        <dbReference type="Proteomes" id="UP001054837"/>
    </source>
</evidence>
<sequence length="94" mass="10866">MQIHHFSPSTSHGHEEQMEIGFTDHFSPLSNISEFRPLENSKLVLQYNSLRFMLRLVPIQTGPAPFLLQRIPCFIFHFLQQQKATNDDPALLCS</sequence>
<organism evidence="1 2">
    <name type="scientific">Caerostris darwini</name>
    <dbReference type="NCBI Taxonomy" id="1538125"/>
    <lineage>
        <taxon>Eukaryota</taxon>
        <taxon>Metazoa</taxon>
        <taxon>Ecdysozoa</taxon>
        <taxon>Arthropoda</taxon>
        <taxon>Chelicerata</taxon>
        <taxon>Arachnida</taxon>
        <taxon>Araneae</taxon>
        <taxon>Araneomorphae</taxon>
        <taxon>Entelegynae</taxon>
        <taxon>Araneoidea</taxon>
        <taxon>Araneidae</taxon>
        <taxon>Caerostris</taxon>
    </lineage>
</organism>
<dbReference type="AlphaFoldDB" id="A0AAV4TEC2"/>
<accession>A0AAV4TEC2</accession>
<dbReference type="Proteomes" id="UP001054837">
    <property type="component" value="Unassembled WGS sequence"/>
</dbReference>
<dbReference type="EMBL" id="BPLQ01009398">
    <property type="protein sequence ID" value="GIY43806.1"/>
    <property type="molecule type" value="Genomic_DNA"/>
</dbReference>
<gene>
    <name evidence="1" type="ORF">CDAR_561161</name>
</gene>
<name>A0AAV4TEC2_9ARAC</name>